<protein>
    <submittedName>
        <fullName evidence="2">Uncharacterized protein</fullName>
    </submittedName>
</protein>
<proteinExistence type="predicted"/>
<dbReference type="Proteomes" id="UP000646776">
    <property type="component" value="Unassembled WGS sequence"/>
</dbReference>
<sequence length="65" mass="6945">MNTGDERPRSAGSGLVGDGGRSMREGVRVGRPGWAPARWRPAVGYGRLLRRARRASVKASDQPAA</sequence>
<accession>A0A918HF05</accession>
<feature type="region of interest" description="Disordered" evidence="1">
    <location>
        <begin position="1"/>
        <end position="36"/>
    </location>
</feature>
<evidence type="ECO:0000256" key="1">
    <source>
        <dbReference type="SAM" id="MobiDB-lite"/>
    </source>
</evidence>
<evidence type="ECO:0000313" key="2">
    <source>
        <dbReference type="EMBL" id="GGT56138.1"/>
    </source>
</evidence>
<dbReference type="AlphaFoldDB" id="A0A918HF05"/>
<evidence type="ECO:0000313" key="3">
    <source>
        <dbReference type="Proteomes" id="UP000646776"/>
    </source>
</evidence>
<dbReference type="EMBL" id="BMSA01000010">
    <property type="protein sequence ID" value="GGT56138.1"/>
    <property type="molecule type" value="Genomic_DNA"/>
</dbReference>
<reference evidence="2" key="1">
    <citation type="journal article" date="2014" name="Int. J. Syst. Evol. Microbiol.">
        <title>Complete genome sequence of Corynebacterium casei LMG S-19264T (=DSM 44701T), isolated from a smear-ripened cheese.</title>
        <authorList>
            <consortium name="US DOE Joint Genome Institute (JGI-PGF)"/>
            <person name="Walter F."/>
            <person name="Albersmeier A."/>
            <person name="Kalinowski J."/>
            <person name="Ruckert C."/>
        </authorList>
    </citation>
    <scope>NUCLEOTIDE SEQUENCE</scope>
    <source>
        <strain evidence="2">JCM 4125</strain>
    </source>
</reference>
<keyword evidence="3" id="KW-1185">Reference proteome</keyword>
<reference evidence="2" key="2">
    <citation type="submission" date="2020-09" db="EMBL/GenBank/DDBJ databases">
        <authorList>
            <person name="Sun Q."/>
            <person name="Ohkuma M."/>
        </authorList>
    </citation>
    <scope>NUCLEOTIDE SEQUENCE</scope>
    <source>
        <strain evidence="2">JCM 4125</strain>
    </source>
</reference>
<comment type="caution">
    <text evidence="2">The sequence shown here is derived from an EMBL/GenBank/DDBJ whole genome shotgun (WGS) entry which is preliminary data.</text>
</comment>
<gene>
    <name evidence="2" type="ORF">GCM10010226_36610</name>
</gene>
<name>A0A918HF05_9ACTN</name>
<organism evidence="2 3">
    <name type="scientific">Streptomyces phaeofaciens</name>
    <dbReference type="NCBI Taxonomy" id="68254"/>
    <lineage>
        <taxon>Bacteria</taxon>
        <taxon>Bacillati</taxon>
        <taxon>Actinomycetota</taxon>
        <taxon>Actinomycetes</taxon>
        <taxon>Kitasatosporales</taxon>
        <taxon>Streptomycetaceae</taxon>
        <taxon>Streptomyces</taxon>
    </lineage>
</organism>